<accession>A9LH04</accession>
<proteinExistence type="predicted"/>
<dbReference type="SUPFAM" id="SSF53300">
    <property type="entry name" value="vWA-like"/>
    <property type="match status" value="1"/>
</dbReference>
<organism evidence="3">
    <name type="scientific">uncultured planctomycete 6FN</name>
    <dbReference type="NCBI Taxonomy" id="455068"/>
    <lineage>
        <taxon>Bacteria</taxon>
        <taxon>Pseudomonadati</taxon>
        <taxon>Planctomycetota</taxon>
        <taxon>Planctomycetia</taxon>
        <taxon>Planctomycetales</taxon>
        <taxon>environmental samples</taxon>
    </lineage>
</organism>
<reference evidence="3" key="1">
    <citation type="journal article" date="2007" name="ISME J.">
        <title>Fosmids of novel marine Planctomycetes from the Namibian and Oregon coast upwelling systems and their cross-comparison with planctomycete genomes.</title>
        <authorList>
            <person name="Woebken D."/>
            <person name="Teeling H."/>
            <person name="Wecker P."/>
            <person name="Dumitriu A."/>
            <person name="Kostadinov I."/>
            <person name="DeLong E.F."/>
            <person name="Amann R."/>
            <person name="Gloeckner F.O."/>
        </authorList>
    </citation>
    <scope>NUCLEOTIDE SEQUENCE</scope>
</reference>
<protein>
    <recommendedName>
        <fullName evidence="2">Putative glutamine amidotransferase domain-containing protein</fullName>
    </recommendedName>
</protein>
<feature type="domain" description="Putative glutamine amidotransferase" evidence="2">
    <location>
        <begin position="382"/>
        <end position="539"/>
    </location>
</feature>
<dbReference type="EMBL" id="EF591887">
    <property type="protein sequence ID" value="ABX10655.1"/>
    <property type="molecule type" value="Genomic_DNA"/>
</dbReference>
<keyword evidence="1" id="KW-0812">Transmembrane</keyword>
<gene>
    <name evidence="3" type="ORF">6FN_25</name>
</gene>
<keyword evidence="1" id="KW-1133">Transmembrane helix</keyword>
<dbReference type="AlphaFoldDB" id="A9LH04"/>
<name>A9LH04_9BACT</name>
<keyword evidence="1" id="KW-0472">Membrane</keyword>
<dbReference type="InterPro" id="IPR010768">
    <property type="entry name" value="GATase1-like"/>
</dbReference>
<dbReference type="CDD" id="cd00198">
    <property type="entry name" value="vWFA"/>
    <property type="match status" value="1"/>
</dbReference>
<dbReference type="Gene3D" id="3.40.50.880">
    <property type="match status" value="1"/>
</dbReference>
<feature type="transmembrane region" description="Helical" evidence="1">
    <location>
        <begin position="711"/>
        <end position="728"/>
    </location>
</feature>
<dbReference type="PANTHER" id="PTHR37947">
    <property type="entry name" value="BLL2462 PROTEIN"/>
    <property type="match status" value="1"/>
</dbReference>
<sequence>MLLVGPSFVELNRSRRIRLAGLRLGVILLVFLAILRPGCVEKIEKNQAAILLFLLDSSRSMELPHIADDSSRWRAMVDMIRENESRVAKLAENKIETKFYTFDNGQQLLSVEDGVVNLPEKPEGIETDIGSALYQTSIDARDQRLLAVVIATDGNQNALEPEVEMSQAAEALEDMEVPLIAVQLGLAGDSGQLADVAITNFPEQLVVNKKNDLIAKATMVTRGYVNQDVKVELVVSDETGVDQIVATKVFRPANPFEETNVELKYRPTEPGEFRIKVRAVPMPGEKAVRNNELDGFLTVRDQGMRVLFVNGALGNEQRFLRYSLPALDFVDMDFLPIYPSENARRQWPLKTLEAEFRDPKKYDVFILCNVDATALSSASWDALAEAVGAGKGLLMLGGTHSFGTGQYFKTALADLLPIKMDARERQEFDQDIRRELHINSPFKLKPVRNDFLTRISDVESYKKSWSDLPPLVGANRISVKETATVYLVSDDDANRPIMASATVGGRVLVFAGDSTWRWRRLGFEAEYNRFWRQVVLWLAFWDARNDEAVSIELPKRRFNAKSLLKFGVVVKSIAGEVVEDVDFDAKLILPSGEEKLISITKSGDSFQSVLEPEVLAEAGLYQVQVAANRNGIAVGESVREFVVMDRDKEKANPVANPEQMKRLADQTREFGGRAITPRQLSKILDGFIDNPPMTKIEIPNRRRLGDSMPDATIFIFIFVGLLGTEWWLRKKWGLV</sequence>
<dbReference type="InterPro" id="IPR029062">
    <property type="entry name" value="Class_I_gatase-like"/>
</dbReference>
<dbReference type="InterPro" id="IPR036465">
    <property type="entry name" value="vWFA_dom_sf"/>
</dbReference>
<dbReference type="Pfam" id="PF07090">
    <property type="entry name" value="GATase1_like"/>
    <property type="match status" value="1"/>
</dbReference>
<dbReference type="PANTHER" id="PTHR37947:SF1">
    <property type="entry name" value="BLL2462 PROTEIN"/>
    <property type="match status" value="1"/>
</dbReference>
<evidence type="ECO:0000256" key="1">
    <source>
        <dbReference type="SAM" id="Phobius"/>
    </source>
</evidence>
<evidence type="ECO:0000313" key="3">
    <source>
        <dbReference type="EMBL" id="ABX10655.1"/>
    </source>
</evidence>
<evidence type="ECO:0000259" key="2">
    <source>
        <dbReference type="Pfam" id="PF07090"/>
    </source>
</evidence>
<dbReference type="SUPFAM" id="SSF52317">
    <property type="entry name" value="Class I glutamine amidotransferase-like"/>
    <property type="match status" value="1"/>
</dbReference>
<dbReference type="Gene3D" id="3.40.50.410">
    <property type="entry name" value="von Willebrand factor, type A domain"/>
    <property type="match status" value="1"/>
</dbReference>